<comment type="pathway">
    <text evidence="2 21">Energy metabolism; oxidative phosphorylation.</text>
</comment>
<feature type="binding site" description="axial binding residue" evidence="22">
    <location>
        <position position="174"/>
    </location>
    <ligand>
        <name>heme c</name>
        <dbReference type="ChEBI" id="CHEBI:61717"/>
        <label>2</label>
    </ligand>
    <ligandPart>
        <name>Fe</name>
        <dbReference type="ChEBI" id="CHEBI:18248"/>
    </ligandPart>
</feature>
<feature type="domain" description="Cytochrome c" evidence="25">
    <location>
        <begin position="110"/>
        <end position="199"/>
    </location>
</feature>
<evidence type="ECO:0000256" key="11">
    <source>
        <dbReference type="ARBA" id="ARBA00022723"/>
    </source>
</evidence>
<dbReference type="UniPathway" id="UPA00705"/>
<dbReference type="InterPro" id="IPR008168">
    <property type="entry name" value="Cyt_C_IC"/>
</dbReference>
<dbReference type="NCBIfam" id="TIGR00782">
    <property type="entry name" value="ccoP"/>
    <property type="match status" value="1"/>
</dbReference>
<dbReference type="GO" id="GO:0009055">
    <property type="term" value="F:electron transfer activity"/>
    <property type="evidence" value="ECO:0007669"/>
    <property type="project" value="InterPro"/>
</dbReference>
<feature type="binding site" description="covalent" evidence="23">
    <location>
        <position position="123"/>
    </location>
    <ligand>
        <name>heme c</name>
        <dbReference type="ChEBI" id="CHEBI:61717"/>
        <label>1</label>
    </ligand>
</feature>
<feature type="binding site" description="covalent" evidence="23">
    <location>
        <position position="222"/>
    </location>
    <ligand>
        <name>heme c</name>
        <dbReference type="ChEBI" id="CHEBI:61717"/>
        <label>2</label>
    </ligand>
</feature>
<evidence type="ECO:0000313" key="26">
    <source>
        <dbReference type="EMBL" id="MTD92749.1"/>
    </source>
</evidence>
<dbReference type="GO" id="GO:0020037">
    <property type="term" value="F:heme binding"/>
    <property type="evidence" value="ECO:0007669"/>
    <property type="project" value="InterPro"/>
</dbReference>
<dbReference type="Gene3D" id="1.10.760.10">
    <property type="entry name" value="Cytochrome c-like domain"/>
    <property type="match status" value="2"/>
</dbReference>
<feature type="transmembrane region" description="Helical" evidence="24">
    <location>
        <begin position="33"/>
        <end position="55"/>
    </location>
</feature>
<keyword evidence="7 21" id="KW-0997">Cell inner membrane</keyword>
<comment type="function">
    <text evidence="20">C-type cytochrome. Part of the cbb3-type cytochrome c oxidase complex. FixP subunit is required for transferring electrons from donor cytochrome c via its heme groups to FixO subunit. From there, electrons are shuttled to the catalytic binuclear center of FixN subunit where oxygen reduction takes place. The complex also functions as a proton pump.</text>
</comment>
<feature type="binding site" description="axial binding residue" evidence="22">
    <location>
        <position position="223"/>
    </location>
    <ligand>
        <name>heme c</name>
        <dbReference type="ChEBI" id="CHEBI:61717"/>
        <label>2</label>
    </ligand>
    <ligandPart>
        <name>Fe</name>
        <dbReference type="ChEBI" id="CHEBI:18248"/>
    </ligandPart>
</feature>
<dbReference type="PRINTS" id="PR00605">
    <property type="entry name" value="CYTCHROMECIC"/>
</dbReference>
<comment type="similarity">
    <text evidence="3 21">Belongs to the CcoP / FixP family.</text>
</comment>
<dbReference type="SUPFAM" id="SSF46626">
    <property type="entry name" value="Cytochrome c"/>
    <property type="match status" value="2"/>
</dbReference>
<protein>
    <recommendedName>
        <fullName evidence="21">Cbb3-type cytochrome c oxidase subunit</fullName>
    </recommendedName>
</protein>
<evidence type="ECO:0000256" key="16">
    <source>
        <dbReference type="ARBA" id="ARBA00023002"/>
    </source>
</evidence>
<feature type="binding site" description="covalent" evidence="23">
    <location>
        <position position="219"/>
    </location>
    <ligand>
        <name>heme c</name>
        <dbReference type="ChEBI" id="CHEBI:61717"/>
        <label>2</label>
    </ligand>
</feature>
<keyword evidence="14 21" id="KW-0249">Electron transport</keyword>
<dbReference type="GO" id="GO:0005886">
    <property type="term" value="C:plasma membrane"/>
    <property type="evidence" value="ECO:0007669"/>
    <property type="project" value="UniProtKB-SubCell"/>
</dbReference>
<gene>
    <name evidence="26" type="primary">ccoP</name>
    <name evidence="26" type="ORF">GIW81_00175</name>
</gene>
<evidence type="ECO:0000313" key="27">
    <source>
        <dbReference type="Proteomes" id="UP000440694"/>
    </source>
</evidence>
<evidence type="ECO:0000256" key="8">
    <source>
        <dbReference type="ARBA" id="ARBA00022617"/>
    </source>
</evidence>
<evidence type="ECO:0000256" key="23">
    <source>
        <dbReference type="PIRSR" id="PIRSR000006-2"/>
    </source>
</evidence>
<dbReference type="InterPro" id="IPR036909">
    <property type="entry name" value="Cyt_c-like_dom_sf"/>
</dbReference>
<evidence type="ECO:0000256" key="14">
    <source>
        <dbReference type="ARBA" id="ARBA00022982"/>
    </source>
</evidence>
<keyword evidence="5 21" id="KW-0813">Transport</keyword>
<comment type="caution">
    <text evidence="26">The sequence shown here is derived from an EMBL/GenBank/DDBJ whole genome shotgun (WGS) entry which is preliminary data.</text>
</comment>
<proteinExistence type="inferred from homology"/>
<keyword evidence="27" id="KW-1185">Reference proteome</keyword>
<dbReference type="PIRSF" id="PIRSF000006">
    <property type="entry name" value="Cbb3-Cox_fixP"/>
    <property type="match status" value="1"/>
</dbReference>
<keyword evidence="13 21" id="KW-0375">Hydrogen ion transport</keyword>
<dbReference type="InterPro" id="IPR038414">
    <property type="entry name" value="CcoP_N_sf"/>
</dbReference>
<evidence type="ECO:0000259" key="25">
    <source>
        <dbReference type="PROSITE" id="PS51007"/>
    </source>
</evidence>
<dbReference type="Proteomes" id="UP000440694">
    <property type="component" value="Unassembled WGS sequence"/>
</dbReference>
<evidence type="ECO:0000256" key="2">
    <source>
        <dbReference type="ARBA" id="ARBA00004673"/>
    </source>
</evidence>
<evidence type="ECO:0000256" key="17">
    <source>
        <dbReference type="ARBA" id="ARBA00023004"/>
    </source>
</evidence>
<keyword evidence="11 21" id="KW-0479">Metal-binding</keyword>
<feature type="binding site" description="axial binding residue" evidence="22">
    <location>
        <position position="264"/>
    </location>
    <ligand>
        <name>heme c</name>
        <dbReference type="ChEBI" id="CHEBI:61717"/>
        <label>1</label>
    </ligand>
    <ligandPart>
        <name>Fe</name>
        <dbReference type="ChEBI" id="CHEBI:18248"/>
    </ligandPart>
</feature>
<dbReference type="GO" id="GO:1902600">
    <property type="term" value="P:proton transmembrane transport"/>
    <property type="evidence" value="ECO:0007669"/>
    <property type="project" value="UniProtKB-KW"/>
</dbReference>
<feature type="binding site" description="covalent" evidence="23">
    <location>
        <position position="126"/>
    </location>
    <ligand>
        <name>heme c</name>
        <dbReference type="ChEBI" id="CHEBI:61717"/>
        <label>1</label>
    </ligand>
</feature>
<evidence type="ECO:0000256" key="3">
    <source>
        <dbReference type="ARBA" id="ARBA00006113"/>
    </source>
</evidence>
<evidence type="ECO:0000256" key="6">
    <source>
        <dbReference type="ARBA" id="ARBA00022475"/>
    </source>
</evidence>
<dbReference type="InterPro" id="IPR009056">
    <property type="entry name" value="Cyt_c-like_dom"/>
</dbReference>
<keyword evidence="17 21" id="KW-0408">Iron</keyword>
<evidence type="ECO:0000256" key="10">
    <source>
        <dbReference type="ARBA" id="ARBA00022692"/>
    </source>
</evidence>
<evidence type="ECO:0000256" key="18">
    <source>
        <dbReference type="ARBA" id="ARBA00023065"/>
    </source>
</evidence>
<evidence type="ECO:0000256" key="24">
    <source>
        <dbReference type="SAM" id="Phobius"/>
    </source>
</evidence>
<dbReference type="PROSITE" id="PS51007">
    <property type="entry name" value="CYTC"/>
    <property type="match status" value="2"/>
</dbReference>
<dbReference type="InterPro" id="IPR050597">
    <property type="entry name" value="Cytochrome_c_Oxidase_Subunit"/>
</dbReference>
<organism evidence="26 27">
    <name type="scientific">Hyphomicrobium album</name>
    <dbReference type="NCBI Taxonomy" id="2665159"/>
    <lineage>
        <taxon>Bacteria</taxon>
        <taxon>Pseudomonadati</taxon>
        <taxon>Pseudomonadota</taxon>
        <taxon>Alphaproteobacteria</taxon>
        <taxon>Hyphomicrobiales</taxon>
        <taxon>Hyphomicrobiaceae</taxon>
        <taxon>Hyphomicrobium</taxon>
    </lineage>
</organism>
<comment type="cofactor">
    <cofactor evidence="21 23">
        <name>heme c</name>
        <dbReference type="ChEBI" id="CHEBI:61717"/>
    </cofactor>
    <text evidence="21 23">Binds 2 heme C groups per subunit.</text>
</comment>
<keyword evidence="10 24" id="KW-0812">Transmembrane</keyword>
<comment type="subunit">
    <text evidence="4">Component of the cbb3-type cytochrome c oxidase at least composed of FixN, FixO, FixQ and FixP.</text>
</comment>
<keyword evidence="16 21" id="KW-0560">Oxidoreductase</keyword>
<dbReference type="GO" id="GO:0005506">
    <property type="term" value="F:iron ion binding"/>
    <property type="evidence" value="ECO:0007669"/>
    <property type="project" value="InterPro"/>
</dbReference>
<comment type="subcellular location">
    <subcellularLocation>
        <location evidence="1 21">Cell inner membrane</location>
    </subcellularLocation>
</comment>
<dbReference type="PANTHER" id="PTHR33751:SF1">
    <property type="entry name" value="CBB3-TYPE CYTOCHROME C OXIDASE SUBUNIT FIXP"/>
    <property type="match status" value="1"/>
</dbReference>
<dbReference type="PANTHER" id="PTHR33751">
    <property type="entry name" value="CBB3-TYPE CYTOCHROME C OXIDASE SUBUNIT FIXP"/>
    <property type="match status" value="1"/>
</dbReference>
<evidence type="ECO:0000256" key="21">
    <source>
        <dbReference type="PIRNR" id="PIRNR000006"/>
    </source>
</evidence>
<sequence>MTGKEIDSVTGVETTGHVWDGDLKELNKPLPRWWLYVLYATIVWAIGYWIVYPAWPTLNDTYTKGVFDYSQRAEVGKEIAAAKEAQAKYFAEIAATPIGDIEKNQELLPFVMAGGAAVFGDKCGPCHGKGGGGAVGYPNLNDDDWLWGGTPEAIQHTIEVGIRSGHGEARDMAMPRFGLDGMLKRDEITDAAQFVLSLSGHGTDTAAAGRGAKIFTDNCAACHGDAGKGNQELGAPNLTDGIWLYGGKLADVEKTIETGRGGVMPYWSGRLDPVTLKMLAAYVHSLGGGK</sequence>
<dbReference type="GO" id="GO:0016491">
    <property type="term" value="F:oxidoreductase activity"/>
    <property type="evidence" value="ECO:0007669"/>
    <property type="project" value="UniProtKB-KW"/>
</dbReference>
<accession>A0A6I3KEI8</accession>
<evidence type="ECO:0000256" key="22">
    <source>
        <dbReference type="PIRSR" id="PIRSR000006-1"/>
    </source>
</evidence>
<evidence type="ECO:0000256" key="13">
    <source>
        <dbReference type="ARBA" id="ARBA00022781"/>
    </source>
</evidence>
<dbReference type="InterPro" id="IPR032858">
    <property type="entry name" value="CcoP_N"/>
</dbReference>
<keyword evidence="15 24" id="KW-1133">Transmembrane helix</keyword>
<dbReference type="GO" id="GO:0006119">
    <property type="term" value="P:oxidative phosphorylation"/>
    <property type="evidence" value="ECO:0007669"/>
    <property type="project" value="UniProtKB-UniPathway"/>
</dbReference>
<dbReference type="Pfam" id="PF14715">
    <property type="entry name" value="FixP_N"/>
    <property type="match status" value="1"/>
</dbReference>
<dbReference type="Pfam" id="PF13442">
    <property type="entry name" value="Cytochrome_CBB3"/>
    <property type="match status" value="2"/>
</dbReference>
<dbReference type="EMBL" id="WMBQ01000001">
    <property type="protein sequence ID" value="MTD92749.1"/>
    <property type="molecule type" value="Genomic_DNA"/>
</dbReference>
<evidence type="ECO:0000256" key="4">
    <source>
        <dbReference type="ARBA" id="ARBA00011203"/>
    </source>
</evidence>
<feature type="binding site" description="axial binding residue" evidence="22">
    <location>
        <position position="127"/>
    </location>
    <ligand>
        <name>heme c</name>
        <dbReference type="ChEBI" id="CHEBI:61717"/>
        <label>1</label>
    </ligand>
    <ligandPart>
        <name>Fe</name>
        <dbReference type="ChEBI" id="CHEBI:18248"/>
    </ligandPart>
</feature>
<evidence type="ECO:0000256" key="20">
    <source>
        <dbReference type="ARBA" id="ARBA00025525"/>
    </source>
</evidence>
<keyword evidence="9 21" id="KW-0679">Respiratory chain</keyword>
<reference evidence="26 27" key="1">
    <citation type="submission" date="2019-11" db="EMBL/GenBank/DDBJ databases">
        <title>Identification of a novel strain.</title>
        <authorList>
            <person name="Xu Q."/>
            <person name="Wang G."/>
        </authorList>
    </citation>
    <scope>NUCLEOTIDE SEQUENCE [LARGE SCALE GENOMIC DNA]</scope>
    <source>
        <strain evidence="27">xq</strain>
    </source>
</reference>
<keyword evidence="12" id="KW-0677">Repeat</keyword>
<evidence type="ECO:0000256" key="7">
    <source>
        <dbReference type="ARBA" id="ARBA00022519"/>
    </source>
</evidence>
<keyword evidence="19 21" id="KW-0472">Membrane</keyword>
<keyword evidence="6 21" id="KW-1003">Cell membrane</keyword>
<name>A0A6I3KEI8_9HYPH</name>
<dbReference type="Gene3D" id="6.10.280.130">
    <property type="match status" value="1"/>
</dbReference>
<evidence type="ECO:0000256" key="5">
    <source>
        <dbReference type="ARBA" id="ARBA00022448"/>
    </source>
</evidence>
<keyword evidence="18 21" id="KW-0406">Ion transport</keyword>
<feature type="domain" description="Cytochrome c" evidence="25">
    <location>
        <begin position="206"/>
        <end position="287"/>
    </location>
</feature>
<evidence type="ECO:0000256" key="12">
    <source>
        <dbReference type="ARBA" id="ARBA00022737"/>
    </source>
</evidence>
<dbReference type="InterPro" id="IPR004678">
    <property type="entry name" value="Cyt_c_oxidase_cbb3_su3"/>
</dbReference>
<evidence type="ECO:0000256" key="19">
    <source>
        <dbReference type="ARBA" id="ARBA00023136"/>
    </source>
</evidence>
<dbReference type="AlphaFoldDB" id="A0A6I3KEI8"/>
<dbReference type="RefSeq" id="WP_154737342.1">
    <property type="nucleotide sequence ID" value="NZ_WMBQ01000001.1"/>
</dbReference>
<keyword evidence="8 21" id="KW-0349">Heme</keyword>
<evidence type="ECO:0000256" key="15">
    <source>
        <dbReference type="ARBA" id="ARBA00022989"/>
    </source>
</evidence>
<evidence type="ECO:0000256" key="1">
    <source>
        <dbReference type="ARBA" id="ARBA00004533"/>
    </source>
</evidence>
<evidence type="ECO:0000256" key="9">
    <source>
        <dbReference type="ARBA" id="ARBA00022660"/>
    </source>
</evidence>